<keyword evidence="2" id="KW-0677">Repeat</keyword>
<dbReference type="Proteomes" id="UP000007879">
    <property type="component" value="Unassembled WGS sequence"/>
</dbReference>
<keyword evidence="3 5" id="KW-0863">Zinc-finger</keyword>
<keyword evidence="1" id="KW-0479">Metal-binding</keyword>
<feature type="domain" description="AN1-type" evidence="7">
    <location>
        <begin position="4"/>
        <end position="52"/>
    </location>
</feature>
<evidence type="ECO:0000256" key="1">
    <source>
        <dbReference type="ARBA" id="ARBA00022723"/>
    </source>
</evidence>
<dbReference type="GO" id="GO:0008270">
    <property type="term" value="F:zinc ion binding"/>
    <property type="evidence" value="ECO:0007669"/>
    <property type="project" value="UniProtKB-KW"/>
</dbReference>
<feature type="region of interest" description="Disordered" evidence="6">
    <location>
        <begin position="135"/>
        <end position="198"/>
    </location>
</feature>
<proteinExistence type="predicted"/>
<feature type="compositionally biased region" description="Basic and acidic residues" evidence="6">
    <location>
        <begin position="171"/>
        <end position="198"/>
    </location>
</feature>
<accession>A0AAN0JDV9</accession>
<evidence type="ECO:0000256" key="2">
    <source>
        <dbReference type="ARBA" id="ARBA00022737"/>
    </source>
</evidence>
<dbReference type="EnsemblMetazoa" id="XM_019999387.1">
    <property type="protein sequence ID" value="XP_019854946.1"/>
    <property type="gene ID" value="LOC100640586"/>
</dbReference>
<gene>
    <name evidence="8" type="primary">100640586</name>
</gene>
<dbReference type="Gene3D" id="4.10.1110.10">
    <property type="entry name" value="AN1-like Zinc finger"/>
    <property type="match status" value="2"/>
</dbReference>
<evidence type="ECO:0000259" key="7">
    <source>
        <dbReference type="PROSITE" id="PS51039"/>
    </source>
</evidence>
<dbReference type="Pfam" id="PF01428">
    <property type="entry name" value="zf-AN1"/>
    <property type="match status" value="2"/>
</dbReference>
<dbReference type="SUPFAM" id="SSF118310">
    <property type="entry name" value="AN1-like Zinc finger"/>
    <property type="match status" value="2"/>
</dbReference>
<sequence length="198" mass="22603">MELPHIGRHCNVKTCSKLDFLPFECDCCHKIFCIDHKKYEDHGCTESYIKDVRVPVCPLCSVPLVLRKGEDPNVIVDEHIMKDCTEKKNKLYTNRCSYIGCKKKELVPVNCSKCRQNFCLRHRLEADHNCRGVVSGTSHKGGSTRSKPVINTGSTGSTSKPQQSLMSRIGADLDRERRERVKESTRNVSEKEQLLMNY</sequence>
<dbReference type="SMART" id="SM00154">
    <property type="entry name" value="ZnF_AN1"/>
    <property type="match status" value="2"/>
</dbReference>
<evidence type="ECO:0000256" key="6">
    <source>
        <dbReference type="SAM" id="MobiDB-lite"/>
    </source>
</evidence>
<dbReference type="PANTHER" id="PTHR14677:SF20">
    <property type="entry name" value="ZINC FINGER AN1-TYPE CONTAINING 2A-RELATED"/>
    <property type="match status" value="1"/>
</dbReference>
<name>A0AAN0JDV9_AMPQE</name>
<dbReference type="PANTHER" id="PTHR14677">
    <property type="entry name" value="ARSENITE INDUCUBLE RNA ASSOCIATED PROTEIN AIP-1-RELATED"/>
    <property type="match status" value="1"/>
</dbReference>
<evidence type="ECO:0000256" key="4">
    <source>
        <dbReference type="ARBA" id="ARBA00022833"/>
    </source>
</evidence>
<reference evidence="8" key="2">
    <citation type="submission" date="2024-06" db="UniProtKB">
        <authorList>
            <consortium name="EnsemblMetazoa"/>
        </authorList>
    </citation>
    <scope>IDENTIFICATION</scope>
</reference>
<evidence type="ECO:0000256" key="5">
    <source>
        <dbReference type="PROSITE-ProRule" id="PRU00449"/>
    </source>
</evidence>
<dbReference type="InterPro" id="IPR000058">
    <property type="entry name" value="Znf_AN1"/>
</dbReference>
<feature type="domain" description="AN1-type" evidence="7">
    <location>
        <begin position="90"/>
        <end position="138"/>
    </location>
</feature>
<reference evidence="9" key="1">
    <citation type="journal article" date="2010" name="Nature">
        <title>The Amphimedon queenslandica genome and the evolution of animal complexity.</title>
        <authorList>
            <person name="Srivastava M."/>
            <person name="Simakov O."/>
            <person name="Chapman J."/>
            <person name="Fahey B."/>
            <person name="Gauthier M.E."/>
            <person name="Mitros T."/>
            <person name="Richards G.S."/>
            <person name="Conaco C."/>
            <person name="Dacre M."/>
            <person name="Hellsten U."/>
            <person name="Larroux C."/>
            <person name="Putnam N.H."/>
            <person name="Stanke M."/>
            <person name="Adamska M."/>
            <person name="Darling A."/>
            <person name="Degnan S.M."/>
            <person name="Oakley T.H."/>
            <person name="Plachetzki D.C."/>
            <person name="Zhai Y."/>
            <person name="Adamski M."/>
            <person name="Calcino A."/>
            <person name="Cummins S.F."/>
            <person name="Goodstein D.M."/>
            <person name="Harris C."/>
            <person name="Jackson D.J."/>
            <person name="Leys S.P."/>
            <person name="Shu S."/>
            <person name="Woodcroft B.J."/>
            <person name="Vervoort M."/>
            <person name="Kosik K.S."/>
            <person name="Manning G."/>
            <person name="Degnan B.M."/>
            <person name="Rokhsar D.S."/>
        </authorList>
    </citation>
    <scope>NUCLEOTIDE SEQUENCE [LARGE SCALE GENOMIC DNA]</scope>
</reference>
<dbReference type="InterPro" id="IPR035896">
    <property type="entry name" value="AN1-like_Znf"/>
</dbReference>
<feature type="compositionally biased region" description="Polar residues" evidence="6">
    <location>
        <begin position="135"/>
        <end position="166"/>
    </location>
</feature>
<dbReference type="Pfam" id="PF25403">
    <property type="entry name" value="zf-C2H2_ZFAND2"/>
    <property type="match status" value="1"/>
</dbReference>
<dbReference type="PROSITE" id="PS51039">
    <property type="entry name" value="ZF_AN1"/>
    <property type="match status" value="2"/>
</dbReference>
<keyword evidence="4" id="KW-0862">Zinc</keyword>
<evidence type="ECO:0000313" key="9">
    <source>
        <dbReference type="Proteomes" id="UP000007879"/>
    </source>
</evidence>
<dbReference type="InterPro" id="IPR057357">
    <property type="entry name" value="Znf-C2H2_ZFAND2A/B"/>
</dbReference>
<evidence type="ECO:0000313" key="8">
    <source>
        <dbReference type="EnsemblMetazoa" id="XP_019854946.1"/>
    </source>
</evidence>
<dbReference type="GO" id="GO:0005737">
    <property type="term" value="C:cytoplasm"/>
    <property type="evidence" value="ECO:0007669"/>
    <property type="project" value="TreeGrafter"/>
</dbReference>
<protein>
    <recommendedName>
        <fullName evidence="7">AN1-type domain-containing protein</fullName>
    </recommendedName>
</protein>
<keyword evidence="9" id="KW-1185">Reference proteome</keyword>
<organism evidence="8 9">
    <name type="scientific">Amphimedon queenslandica</name>
    <name type="common">Sponge</name>
    <dbReference type="NCBI Taxonomy" id="400682"/>
    <lineage>
        <taxon>Eukaryota</taxon>
        <taxon>Metazoa</taxon>
        <taxon>Porifera</taxon>
        <taxon>Demospongiae</taxon>
        <taxon>Heteroscleromorpha</taxon>
        <taxon>Haplosclerida</taxon>
        <taxon>Niphatidae</taxon>
        <taxon>Amphimedon</taxon>
    </lineage>
</organism>
<evidence type="ECO:0000256" key="3">
    <source>
        <dbReference type="ARBA" id="ARBA00022771"/>
    </source>
</evidence>
<dbReference type="AlphaFoldDB" id="A0AAN0JDV9"/>